<dbReference type="InterPro" id="IPR006015">
    <property type="entry name" value="Universal_stress_UspA"/>
</dbReference>
<keyword evidence="2" id="KW-0547">Nucleotide-binding</keyword>
<dbReference type="Gene3D" id="3.40.50.620">
    <property type="entry name" value="HUPs"/>
    <property type="match status" value="2"/>
</dbReference>
<proteinExistence type="inferred from homology"/>
<dbReference type="EMBL" id="BMOV01000003">
    <property type="protein sequence ID" value="GGO10370.1"/>
    <property type="molecule type" value="Genomic_DNA"/>
</dbReference>
<dbReference type="PANTHER" id="PTHR46268">
    <property type="entry name" value="STRESS RESPONSE PROTEIN NHAX"/>
    <property type="match status" value="1"/>
</dbReference>
<protein>
    <recommendedName>
        <fullName evidence="4">UspA domain-containing protein</fullName>
    </recommendedName>
</protein>
<evidence type="ECO:0000256" key="2">
    <source>
        <dbReference type="ARBA" id="ARBA00022741"/>
    </source>
</evidence>
<comment type="similarity">
    <text evidence="1">Belongs to the universal stress protein A family.</text>
</comment>
<dbReference type="InterPro" id="IPR014729">
    <property type="entry name" value="Rossmann-like_a/b/a_fold"/>
</dbReference>
<dbReference type="CDD" id="cd00293">
    <property type="entry name" value="USP-like"/>
    <property type="match status" value="2"/>
</dbReference>
<evidence type="ECO:0000313" key="6">
    <source>
        <dbReference type="Proteomes" id="UP000602381"/>
    </source>
</evidence>
<name>A0ABQ2LEH4_9PROT</name>
<dbReference type="InterPro" id="IPR006016">
    <property type="entry name" value="UspA"/>
</dbReference>
<feature type="domain" description="UspA" evidence="4">
    <location>
        <begin position="139"/>
        <end position="282"/>
    </location>
</feature>
<keyword evidence="6" id="KW-1185">Reference proteome</keyword>
<dbReference type="Proteomes" id="UP000602381">
    <property type="component" value="Unassembled WGS sequence"/>
</dbReference>
<organism evidence="5 6">
    <name type="scientific">Iodidimonas muriae</name>
    <dbReference type="NCBI Taxonomy" id="261467"/>
    <lineage>
        <taxon>Bacteria</taxon>
        <taxon>Pseudomonadati</taxon>
        <taxon>Pseudomonadota</taxon>
        <taxon>Alphaproteobacteria</taxon>
        <taxon>Iodidimonadales</taxon>
        <taxon>Iodidimonadaceae</taxon>
        <taxon>Iodidimonas</taxon>
    </lineage>
</organism>
<dbReference type="RefSeq" id="WP_150004841.1">
    <property type="nucleotide sequence ID" value="NZ_BMOV01000003.1"/>
</dbReference>
<gene>
    <name evidence="5" type="ORF">GCM10007972_13080</name>
</gene>
<evidence type="ECO:0000313" key="5">
    <source>
        <dbReference type="EMBL" id="GGO10370.1"/>
    </source>
</evidence>
<dbReference type="PANTHER" id="PTHR46268:SF27">
    <property type="entry name" value="UNIVERSAL STRESS PROTEIN RV2623"/>
    <property type="match status" value="1"/>
</dbReference>
<dbReference type="Pfam" id="PF00582">
    <property type="entry name" value="Usp"/>
    <property type="match status" value="2"/>
</dbReference>
<feature type="domain" description="UspA" evidence="4">
    <location>
        <begin position="1"/>
        <end position="130"/>
    </location>
</feature>
<dbReference type="PRINTS" id="PR01438">
    <property type="entry name" value="UNVRSLSTRESS"/>
</dbReference>
<evidence type="ECO:0000256" key="3">
    <source>
        <dbReference type="ARBA" id="ARBA00022840"/>
    </source>
</evidence>
<keyword evidence="3" id="KW-0067">ATP-binding</keyword>
<evidence type="ECO:0000256" key="1">
    <source>
        <dbReference type="ARBA" id="ARBA00008791"/>
    </source>
</evidence>
<accession>A0ABQ2LEH4</accession>
<comment type="caution">
    <text evidence="5">The sequence shown here is derived from an EMBL/GenBank/DDBJ whole genome shotgun (WGS) entry which is preliminary data.</text>
</comment>
<evidence type="ECO:0000259" key="4">
    <source>
        <dbReference type="Pfam" id="PF00582"/>
    </source>
</evidence>
<dbReference type="SUPFAM" id="SSF52402">
    <property type="entry name" value="Adenine nucleotide alpha hydrolases-like"/>
    <property type="match status" value="2"/>
</dbReference>
<sequence length="291" mass="31470">MKKILVATDFSERSDRAIRRATLLARTFDAALLLVHVIDDDQPQRIVRAEQQASADLLAAQTRSLREVDGLRCEFRIVFGEPFEGITQLAREANADLLVIGPHRRQALKDVFVGTTAERIIRSSDRPVLMANATPAGPYRHGLVASDLSECSGDALNAVQSLGLSQHMKVSLIHVFDAVALWAQSRASLSEDEVKDYLDDEEERAAAELSAFLAKLGLDPMPQILKPATAPVAQVISSVARDIATDLVIVGTHGRTGIAKMLLGSVTEELLRAADRDVLAVPPRRAGQGAA</sequence>
<reference evidence="6" key="1">
    <citation type="journal article" date="2019" name="Int. J. Syst. Evol. Microbiol.">
        <title>The Global Catalogue of Microorganisms (GCM) 10K type strain sequencing project: providing services to taxonomists for standard genome sequencing and annotation.</title>
        <authorList>
            <consortium name="The Broad Institute Genomics Platform"/>
            <consortium name="The Broad Institute Genome Sequencing Center for Infectious Disease"/>
            <person name="Wu L."/>
            <person name="Ma J."/>
        </authorList>
    </citation>
    <scope>NUCLEOTIDE SEQUENCE [LARGE SCALE GENOMIC DNA]</scope>
    <source>
        <strain evidence="6">JCM 17843</strain>
    </source>
</reference>